<sequence>MTQRTLGGTNRKRRRTSGFRARMRSHTGRRVIKARRSKGRHRLAVA</sequence>
<feature type="region of interest" description="Disordered" evidence="6">
    <location>
        <begin position="1"/>
        <end position="46"/>
    </location>
</feature>
<proteinExistence type="inferred from homology"/>
<organism evidence="7">
    <name type="scientific">Oscillatoriales cyanobacterium SpSt-418</name>
    <dbReference type="NCBI Taxonomy" id="2282169"/>
    <lineage>
        <taxon>Bacteria</taxon>
        <taxon>Bacillati</taxon>
        <taxon>Cyanobacteriota</taxon>
        <taxon>Cyanophyceae</taxon>
        <taxon>Oscillatoriophycideae</taxon>
        <taxon>Oscillatoriales</taxon>
    </lineage>
</organism>
<accession>A0A7C3KER7</accession>
<evidence type="ECO:0000256" key="6">
    <source>
        <dbReference type="SAM" id="MobiDB-lite"/>
    </source>
</evidence>
<dbReference type="EMBL" id="DSRU01000159">
    <property type="protein sequence ID" value="HFM98228.1"/>
    <property type="molecule type" value="Genomic_DNA"/>
</dbReference>
<dbReference type="HAMAP" id="MF_00391">
    <property type="entry name" value="Ribosomal_bL34"/>
    <property type="match status" value="1"/>
</dbReference>
<dbReference type="Pfam" id="PF00468">
    <property type="entry name" value="Ribosomal_L34"/>
    <property type="match status" value="1"/>
</dbReference>
<dbReference type="NCBIfam" id="TIGR01030">
    <property type="entry name" value="rpmH_bact"/>
    <property type="match status" value="1"/>
</dbReference>
<dbReference type="Gene3D" id="1.10.287.3980">
    <property type="match status" value="1"/>
</dbReference>
<dbReference type="GO" id="GO:0003735">
    <property type="term" value="F:structural constituent of ribosome"/>
    <property type="evidence" value="ECO:0007669"/>
    <property type="project" value="InterPro"/>
</dbReference>
<evidence type="ECO:0000313" key="7">
    <source>
        <dbReference type="EMBL" id="HFM98228.1"/>
    </source>
</evidence>
<feature type="compositionally biased region" description="Basic residues" evidence="6">
    <location>
        <begin position="10"/>
        <end position="46"/>
    </location>
</feature>
<protein>
    <recommendedName>
        <fullName evidence="4 5">Large ribosomal subunit protein bL34</fullName>
    </recommendedName>
</protein>
<evidence type="ECO:0000256" key="4">
    <source>
        <dbReference type="ARBA" id="ARBA00035177"/>
    </source>
</evidence>
<dbReference type="InterPro" id="IPR020939">
    <property type="entry name" value="Ribosomal_bL34_CS"/>
</dbReference>
<dbReference type="InterPro" id="IPR000271">
    <property type="entry name" value="Ribosomal_bL34"/>
</dbReference>
<dbReference type="AlphaFoldDB" id="A0A7C3KER7"/>
<name>A0A7C3KER7_9CYAN</name>
<evidence type="ECO:0000256" key="5">
    <source>
        <dbReference type="HAMAP-Rule" id="MF_00391"/>
    </source>
</evidence>
<keyword evidence="3 5" id="KW-0687">Ribonucleoprotein</keyword>
<reference evidence="7" key="1">
    <citation type="journal article" date="2020" name="mSystems">
        <title>Genome- and Community-Level Interaction Insights into Carbon Utilization and Element Cycling Functions of Hydrothermarchaeota in Hydrothermal Sediment.</title>
        <authorList>
            <person name="Zhou Z."/>
            <person name="Liu Y."/>
            <person name="Xu W."/>
            <person name="Pan J."/>
            <person name="Luo Z.H."/>
            <person name="Li M."/>
        </authorList>
    </citation>
    <scope>NUCLEOTIDE SEQUENCE [LARGE SCALE GENOMIC DNA]</scope>
    <source>
        <strain evidence="7">SpSt-418</strain>
    </source>
</reference>
<comment type="similarity">
    <text evidence="1 5">Belongs to the bacterial ribosomal protein bL34 family.</text>
</comment>
<dbReference type="PROSITE" id="PS00784">
    <property type="entry name" value="RIBOSOMAL_L34"/>
    <property type="match status" value="1"/>
</dbReference>
<gene>
    <name evidence="5 7" type="primary">rpmH</name>
    <name evidence="5" type="synonym">rpl34</name>
    <name evidence="7" type="ORF">ENR64_10825</name>
</gene>
<evidence type="ECO:0000256" key="1">
    <source>
        <dbReference type="ARBA" id="ARBA00010111"/>
    </source>
</evidence>
<keyword evidence="2 5" id="KW-0689">Ribosomal protein</keyword>
<dbReference type="GO" id="GO:0005840">
    <property type="term" value="C:ribosome"/>
    <property type="evidence" value="ECO:0007669"/>
    <property type="project" value="UniProtKB-KW"/>
</dbReference>
<dbReference type="GO" id="GO:1990904">
    <property type="term" value="C:ribonucleoprotein complex"/>
    <property type="evidence" value="ECO:0007669"/>
    <property type="project" value="UniProtKB-KW"/>
</dbReference>
<evidence type="ECO:0000256" key="3">
    <source>
        <dbReference type="ARBA" id="ARBA00023274"/>
    </source>
</evidence>
<comment type="caution">
    <text evidence="7">The sequence shown here is derived from an EMBL/GenBank/DDBJ whole genome shotgun (WGS) entry which is preliminary data.</text>
</comment>
<dbReference type="GO" id="GO:0006412">
    <property type="term" value="P:translation"/>
    <property type="evidence" value="ECO:0007669"/>
    <property type="project" value="UniProtKB-UniRule"/>
</dbReference>
<evidence type="ECO:0000256" key="2">
    <source>
        <dbReference type="ARBA" id="ARBA00022980"/>
    </source>
</evidence>